<comment type="caution">
    <text evidence="2">The sequence shown here is derived from an EMBL/GenBank/DDBJ whole genome shotgun (WGS) entry which is preliminary data.</text>
</comment>
<dbReference type="Proteomes" id="UP001589654">
    <property type="component" value="Unassembled WGS sequence"/>
</dbReference>
<dbReference type="RefSeq" id="WP_290248535.1">
    <property type="nucleotide sequence ID" value="NZ_JAUFQT010000001.1"/>
</dbReference>
<dbReference type="Pfam" id="PF19077">
    <property type="entry name" value="Big_13"/>
    <property type="match status" value="1"/>
</dbReference>
<gene>
    <name evidence="2" type="ORF">ACFFUR_07270</name>
</gene>
<proteinExistence type="predicted"/>
<dbReference type="InterPro" id="IPR013783">
    <property type="entry name" value="Ig-like_fold"/>
</dbReference>
<keyword evidence="3" id="KW-1185">Reference proteome</keyword>
<dbReference type="EMBL" id="JBHMEW010000051">
    <property type="protein sequence ID" value="MFB9211600.1"/>
    <property type="molecule type" value="Genomic_DNA"/>
</dbReference>
<sequence>MKKSLLFSIIGIFLYTKLFSFPDFQEPGLPPAITLSTKISTFEVGKGPVSIDSEIVVTDEDSEVASRAKIRLTNRPDGGNEFINISPEIINLADENGLDLTYSFTTGQIEIIGEAGFDLYQQIFRQFKYNNLSDFPDNSDRLVDFTIYDLEGTESVTKSKIVKVKNVTAVILNIEVPEEGSFKTGDQIEISLEFNQPVFVENGIPQLLFNLDGDEALFDYKSGSGSNQLVFQYTVNEGDFYIGAEVEVPEFILGESTIRDANEENADLSINSFPSLEGILLDGINPYVAQIDLPEMREYGLCEGDSLVFGLKMNEEVSITGESLVLQIAFESGVVEALYNPEKSNNEVLVFQYKVQPGDRDLDGPVINSLVLNGTIIQDGVGNAFVDSAFSNSEIPTTAGILIDTEAPPAPTLGGVNPDTGSLDNDGLSNTNEITLVGESNPKSMIKVFVDGDQVGTVEADENGQWEMDLSSLELEEGKYSLTATATDKNCNESEQSAPFNLELDLTAPEVITQNITLDLSPEGTVSLMSSQINNGTSDNVSEPEALTYSINKESFNCEDKGDQEVELKAVDEAGNEGTNTAVVTVQNTNAPTFGVQNVTIALNEEGAAELSPKAVYNEVSSVCYSLEQLEFELDRSSFGCNDLGDNSLTLTVTDPDGNSTSHDFVLTVEDNIAPGISGTPEEMEVFGGISGEYEVPDFLADMEATDNCSVQEFKQTPEPGTLLSGYNEPHTISFIATDASGNEVESSTTVVIKSNVVAEVTDPELISVDWGTPWEDLDLPEEMEISLTSGEPMTVQVLWEPQEFEPKDPGAYQNTGTLELPEGYLNPENIGPTISILVGDKLPPEYISLSNYFISVESEVNDLVGEFTTQDPMDDEHTYMFHGEGEDNQYFKISGDNLYWNTSEILPNKEEFNIKVTSTDVEGNSVTAVFVIHRTKPGLEEMEIPNVFSPNNDGINDEWGVKTLNHYSGVKIMVFEKSGRLLFSSTDPMVRWDGKFNGRDVPEGSYFYAIEIAESGERRRGVLTLLRN</sequence>
<reference evidence="2 3" key="1">
    <citation type="submission" date="2024-09" db="EMBL/GenBank/DDBJ databases">
        <authorList>
            <person name="Sun Q."/>
            <person name="Mori K."/>
        </authorList>
    </citation>
    <scope>NUCLEOTIDE SEQUENCE [LARGE SCALE GENOMIC DNA]</scope>
    <source>
        <strain evidence="2 3">CECT 7682</strain>
    </source>
</reference>
<protein>
    <submittedName>
        <fullName evidence="2">Gliding motility-associated C-terminal domain-containing protein</fullName>
    </submittedName>
</protein>
<dbReference type="InterPro" id="IPR026341">
    <property type="entry name" value="T9SS_type_B"/>
</dbReference>
<organism evidence="2 3">
    <name type="scientific">Echinicola jeungdonensis</name>
    <dbReference type="NCBI Taxonomy" id="709343"/>
    <lineage>
        <taxon>Bacteria</taxon>
        <taxon>Pseudomonadati</taxon>
        <taxon>Bacteroidota</taxon>
        <taxon>Cytophagia</taxon>
        <taxon>Cytophagales</taxon>
        <taxon>Cyclobacteriaceae</taxon>
        <taxon>Echinicola</taxon>
    </lineage>
</organism>
<dbReference type="Pfam" id="PF13585">
    <property type="entry name" value="CHU_C"/>
    <property type="match status" value="1"/>
</dbReference>
<evidence type="ECO:0000313" key="2">
    <source>
        <dbReference type="EMBL" id="MFB9211600.1"/>
    </source>
</evidence>
<name>A0ABV5J5W4_9BACT</name>
<evidence type="ECO:0000259" key="1">
    <source>
        <dbReference type="Pfam" id="PF19077"/>
    </source>
</evidence>
<dbReference type="Gene3D" id="2.60.40.10">
    <property type="entry name" value="Immunoglobulins"/>
    <property type="match status" value="1"/>
</dbReference>
<feature type="domain" description="Bacterial Ig-like" evidence="1">
    <location>
        <begin position="417"/>
        <end position="505"/>
    </location>
</feature>
<accession>A0ABV5J5W4</accession>
<dbReference type="InterPro" id="IPR044016">
    <property type="entry name" value="Big_13"/>
</dbReference>
<evidence type="ECO:0000313" key="3">
    <source>
        <dbReference type="Proteomes" id="UP001589654"/>
    </source>
</evidence>
<dbReference type="NCBIfam" id="TIGR04131">
    <property type="entry name" value="Bac_Flav_CTERM"/>
    <property type="match status" value="1"/>
</dbReference>